<comment type="caution">
    <text evidence="2">The sequence shown here is derived from an EMBL/GenBank/DDBJ whole genome shotgun (WGS) entry which is preliminary data.</text>
</comment>
<keyword evidence="1" id="KW-0472">Membrane</keyword>
<keyword evidence="1" id="KW-1133">Transmembrane helix</keyword>
<dbReference type="Proteomes" id="UP000267469">
    <property type="component" value="Unassembled WGS sequence"/>
</dbReference>
<keyword evidence="1" id="KW-0812">Transmembrane</keyword>
<sequence length="67" mass="8048">MINEEEYDLSIGLICLGLSFIFLYWEIKDWKSTNTKDYMMKSYSINILFGVFTFFMIGIISLFRYFS</sequence>
<accession>A0A3N0EUP9</accession>
<evidence type="ECO:0000313" key="3">
    <source>
        <dbReference type="Proteomes" id="UP000267469"/>
    </source>
</evidence>
<evidence type="ECO:0000313" key="2">
    <source>
        <dbReference type="EMBL" id="RNL91459.1"/>
    </source>
</evidence>
<evidence type="ECO:0000256" key="1">
    <source>
        <dbReference type="SAM" id="Phobius"/>
    </source>
</evidence>
<proteinExistence type="predicted"/>
<protein>
    <submittedName>
        <fullName evidence="2">Uncharacterized protein</fullName>
    </submittedName>
</protein>
<dbReference type="AlphaFoldDB" id="A0A3N0EUP9"/>
<feature type="transmembrane region" description="Helical" evidence="1">
    <location>
        <begin position="45"/>
        <end position="66"/>
    </location>
</feature>
<reference evidence="2 3" key="1">
    <citation type="submission" date="2018-10" db="EMBL/GenBank/DDBJ databases">
        <title>Sinomicrobium pectinilyticum sp. nov., a pectinase-producing bacterium isolated from alkaline and saline soil, and emended description of the genus Sinomicrobium.</title>
        <authorList>
            <person name="Cheng B."/>
            <person name="Li C."/>
            <person name="Lai Q."/>
            <person name="Du M."/>
            <person name="Shao Z."/>
            <person name="Xu P."/>
            <person name="Yang C."/>
        </authorList>
    </citation>
    <scope>NUCLEOTIDE SEQUENCE [LARGE SCALE GENOMIC DNA]</scope>
    <source>
        <strain evidence="2 3">5DNS001</strain>
    </source>
</reference>
<feature type="transmembrane region" description="Helical" evidence="1">
    <location>
        <begin position="7"/>
        <end position="25"/>
    </location>
</feature>
<dbReference type="EMBL" id="RJTM01000026">
    <property type="protein sequence ID" value="RNL91459.1"/>
    <property type="molecule type" value="Genomic_DNA"/>
</dbReference>
<keyword evidence="3" id="KW-1185">Reference proteome</keyword>
<organism evidence="2 3">
    <name type="scientific">Sinomicrobium pectinilyticum</name>
    <dbReference type="NCBI Taxonomy" id="1084421"/>
    <lineage>
        <taxon>Bacteria</taxon>
        <taxon>Pseudomonadati</taxon>
        <taxon>Bacteroidota</taxon>
        <taxon>Flavobacteriia</taxon>
        <taxon>Flavobacteriales</taxon>
        <taxon>Flavobacteriaceae</taxon>
        <taxon>Sinomicrobium</taxon>
    </lineage>
</organism>
<name>A0A3N0EUP9_SINP1</name>
<gene>
    <name evidence="2" type="ORF">ED312_04630</name>
</gene>